<keyword evidence="1" id="KW-1133">Transmembrane helix</keyword>
<evidence type="ECO:0000313" key="2">
    <source>
        <dbReference type="EMBL" id="SYX83610.1"/>
    </source>
</evidence>
<keyword evidence="1" id="KW-0812">Transmembrane</keyword>
<keyword evidence="1" id="KW-0472">Membrane</keyword>
<feature type="transmembrane region" description="Helical" evidence="1">
    <location>
        <begin position="6"/>
        <end position="29"/>
    </location>
</feature>
<reference evidence="3" key="1">
    <citation type="submission" date="2018-08" db="EMBL/GenBank/DDBJ databases">
        <authorList>
            <person name="Chevrot R."/>
        </authorList>
    </citation>
    <scope>NUCLEOTIDE SEQUENCE [LARGE SCALE GENOMIC DNA]</scope>
</reference>
<dbReference type="EMBL" id="LS992241">
    <property type="protein sequence ID" value="SYX83610.1"/>
    <property type="molecule type" value="Genomic_DNA"/>
</dbReference>
<gene>
    <name evidence="2" type="ORF">PBLR_12032</name>
</gene>
<proteinExistence type="predicted"/>
<sequence length="144" mass="15991">MVSVISLVAACILYLISLLHVYWACRGTWGTTAVIPEKNGKRTFSPRPGMTLLIAVLLALAAVILLMRASYISFHFNAVLLQAGAWICAVVFALRVIGDFNYVGLFKRISKTKFAKMDTWLYVPLCTFLSFAFLLSIFFGGTQQ</sequence>
<name>A0A383R9K0_PAEAL</name>
<dbReference type="Pfam" id="PF13160">
    <property type="entry name" value="DUF3995"/>
    <property type="match status" value="1"/>
</dbReference>
<feature type="transmembrane region" description="Helical" evidence="1">
    <location>
        <begin position="119"/>
        <end position="139"/>
    </location>
</feature>
<accession>A0A383R9K0</accession>
<organism evidence="2 3">
    <name type="scientific">Paenibacillus alvei</name>
    <name type="common">Bacillus alvei</name>
    <dbReference type="NCBI Taxonomy" id="44250"/>
    <lineage>
        <taxon>Bacteria</taxon>
        <taxon>Bacillati</taxon>
        <taxon>Bacillota</taxon>
        <taxon>Bacilli</taxon>
        <taxon>Bacillales</taxon>
        <taxon>Paenibacillaceae</taxon>
        <taxon>Paenibacillus</taxon>
    </lineage>
</organism>
<evidence type="ECO:0000313" key="3">
    <source>
        <dbReference type="Proteomes" id="UP000304148"/>
    </source>
</evidence>
<dbReference type="InterPro" id="IPR025058">
    <property type="entry name" value="DUF3995"/>
</dbReference>
<feature type="transmembrane region" description="Helical" evidence="1">
    <location>
        <begin position="78"/>
        <end position="98"/>
    </location>
</feature>
<protein>
    <recommendedName>
        <fullName evidence="4">DUF3995 domain-containing protein</fullName>
    </recommendedName>
</protein>
<dbReference type="Proteomes" id="UP000304148">
    <property type="component" value="Chromosome"/>
</dbReference>
<dbReference type="RefSeq" id="WP_138185670.1">
    <property type="nucleotide sequence ID" value="NZ_LS992241.1"/>
</dbReference>
<dbReference type="AlphaFoldDB" id="A0A383R9K0"/>
<evidence type="ECO:0000256" key="1">
    <source>
        <dbReference type="SAM" id="Phobius"/>
    </source>
</evidence>
<feature type="transmembrane region" description="Helical" evidence="1">
    <location>
        <begin position="50"/>
        <end position="72"/>
    </location>
</feature>
<evidence type="ECO:0008006" key="4">
    <source>
        <dbReference type="Google" id="ProtNLM"/>
    </source>
</evidence>